<evidence type="ECO:0000313" key="2">
    <source>
        <dbReference type="EMBL" id="WWD10400.1"/>
    </source>
</evidence>
<sequence length="212" mass="23440">MSNPSYPNGTDRQSGASGSYRSAHESSQCSWYSTQQYPQLGAQRSQGQYHQYGANQGNYGYAASGNYDGSAQDPSGTASGNGQPNSGLSTEHKKLKFYAESIVSSYSEAGETNLSVEEIARQILTGGLEWNGDEKEVEEMNEVANKLILPIAFQRSPTQDDIDQIVRDTFRSDFNQSSTYRTRPSNPIYCEPPPPAWGRPHPATTRWDKDHI</sequence>
<feature type="compositionally biased region" description="Polar residues" evidence="1">
    <location>
        <begin position="42"/>
        <end position="58"/>
    </location>
</feature>
<name>A0AAX4KVE4_9TREE</name>
<dbReference type="Proteomes" id="UP001358614">
    <property type="component" value="Chromosome 3"/>
</dbReference>
<feature type="region of interest" description="Disordered" evidence="1">
    <location>
        <begin position="176"/>
        <end position="212"/>
    </location>
</feature>
<dbReference type="KEGG" id="ker:91107336"/>
<dbReference type="GeneID" id="91107336"/>
<keyword evidence="3" id="KW-1185">Reference proteome</keyword>
<protein>
    <submittedName>
        <fullName evidence="2">Uncharacterized protein</fullName>
    </submittedName>
</protein>
<feature type="region of interest" description="Disordered" evidence="1">
    <location>
        <begin position="1"/>
        <end position="28"/>
    </location>
</feature>
<feature type="compositionally biased region" description="Polar residues" evidence="1">
    <location>
        <begin position="67"/>
        <end position="89"/>
    </location>
</feature>
<evidence type="ECO:0000313" key="3">
    <source>
        <dbReference type="Proteomes" id="UP001358614"/>
    </source>
</evidence>
<feature type="region of interest" description="Disordered" evidence="1">
    <location>
        <begin position="42"/>
        <end position="89"/>
    </location>
</feature>
<gene>
    <name evidence="2" type="ORF">V865_008535</name>
</gene>
<dbReference type="AlphaFoldDB" id="A0AAX4KVE4"/>
<dbReference type="EMBL" id="CP144091">
    <property type="protein sequence ID" value="WWD10400.1"/>
    <property type="molecule type" value="Genomic_DNA"/>
</dbReference>
<proteinExistence type="predicted"/>
<reference evidence="2 3" key="1">
    <citation type="submission" date="2024-01" db="EMBL/GenBank/DDBJ databases">
        <title>Comparative genomics of Cryptococcus and Kwoniella reveals pathogenesis evolution and contrasting modes of karyotype evolution via chromosome fusion or intercentromeric recombination.</title>
        <authorList>
            <person name="Coelho M.A."/>
            <person name="David-Palma M."/>
            <person name="Shea T."/>
            <person name="Bowers K."/>
            <person name="McGinley-Smith S."/>
            <person name="Mohammad A.W."/>
            <person name="Gnirke A."/>
            <person name="Yurkov A.M."/>
            <person name="Nowrousian M."/>
            <person name="Sun S."/>
            <person name="Cuomo C.A."/>
            <person name="Heitman J."/>
        </authorList>
    </citation>
    <scope>NUCLEOTIDE SEQUENCE [LARGE SCALE GENOMIC DNA]</scope>
    <source>
        <strain evidence="2 3">PYCC6329</strain>
    </source>
</reference>
<organism evidence="2 3">
    <name type="scientific">Kwoniella europaea PYCC6329</name>
    <dbReference type="NCBI Taxonomy" id="1423913"/>
    <lineage>
        <taxon>Eukaryota</taxon>
        <taxon>Fungi</taxon>
        <taxon>Dikarya</taxon>
        <taxon>Basidiomycota</taxon>
        <taxon>Agaricomycotina</taxon>
        <taxon>Tremellomycetes</taxon>
        <taxon>Tremellales</taxon>
        <taxon>Cryptococcaceae</taxon>
        <taxon>Kwoniella</taxon>
    </lineage>
</organism>
<accession>A0AAX4KVE4</accession>
<feature type="compositionally biased region" description="Polar residues" evidence="1">
    <location>
        <begin position="176"/>
        <end position="185"/>
    </location>
</feature>
<dbReference type="RefSeq" id="XP_066088367.1">
    <property type="nucleotide sequence ID" value="XM_066232270.1"/>
</dbReference>
<evidence type="ECO:0000256" key="1">
    <source>
        <dbReference type="SAM" id="MobiDB-lite"/>
    </source>
</evidence>